<gene>
    <name evidence="2" type="ORF">DSM104635_00839</name>
</gene>
<dbReference type="Proteomes" id="UP000431269">
    <property type="component" value="Chromosome"/>
</dbReference>
<evidence type="ECO:0008006" key="4">
    <source>
        <dbReference type="Google" id="ProtNLM"/>
    </source>
</evidence>
<organism evidence="2 3">
    <name type="scientific">Terricaulis silvestris</name>
    <dbReference type="NCBI Taxonomy" id="2686094"/>
    <lineage>
        <taxon>Bacteria</taxon>
        <taxon>Pseudomonadati</taxon>
        <taxon>Pseudomonadota</taxon>
        <taxon>Alphaproteobacteria</taxon>
        <taxon>Caulobacterales</taxon>
        <taxon>Caulobacteraceae</taxon>
        <taxon>Terricaulis</taxon>
    </lineage>
</organism>
<dbReference type="KEGG" id="tsv:DSM104635_00839"/>
<sequence length="147" mass="16860">MLTNGSTWFLVADGRRARVLIEERRGANLEAPADLAMEISEDELYDAQDRPPRSFDRVGAGRHAMDKGRSLHEQEETNFLNRVAERIVDADKQRRFDHLVIAAPPRALGILREKLAAVQSRIRAETPKDLLDEPEPKLRERLQELLR</sequence>
<dbReference type="RefSeq" id="WP_158764991.1">
    <property type="nucleotide sequence ID" value="NZ_CP047045.1"/>
</dbReference>
<name>A0A6I6MS98_9CAUL</name>
<evidence type="ECO:0000256" key="1">
    <source>
        <dbReference type="SAM" id="MobiDB-lite"/>
    </source>
</evidence>
<protein>
    <recommendedName>
        <fullName evidence="4">Protein required for attachment to host cells</fullName>
    </recommendedName>
</protein>
<evidence type="ECO:0000313" key="2">
    <source>
        <dbReference type="EMBL" id="QGZ94023.1"/>
    </source>
</evidence>
<proteinExistence type="predicted"/>
<feature type="region of interest" description="Disordered" evidence="1">
    <location>
        <begin position="48"/>
        <end position="73"/>
    </location>
</feature>
<reference evidence="3" key="1">
    <citation type="submission" date="2019-12" db="EMBL/GenBank/DDBJ databases">
        <title>Complete genome of Terracaulis silvestris 0127_4.</title>
        <authorList>
            <person name="Vieira S."/>
            <person name="Riedel T."/>
            <person name="Sproer C."/>
            <person name="Pascual J."/>
            <person name="Boedeker C."/>
            <person name="Overmann J."/>
        </authorList>
    </citation>
    <scope>NUCLEOTIDE SEQUENCE [LARGE SCALE GENOMIC DNA]</scope>
    <source>
        <strain evidence="3">0127_4</strain>
    </source>
</reference>
<dbReference type="InterPro" id="IPR019291">
    <property type="entry name" value="Host_attachment_protein"/>
</dbReference>
<dbReference type="AlphaFoldDB" id="A0A6I6MS98"/>
<feature type="compositionally biased region" description="Basic and acidic residues" evidence="1">
    <location>
        <begin position="63"/>
        <end position="73"/>
    </location>
</feature>
<evidence type="ECO:0000313" key="3">
    <source>
        <dbReference type="Proteomes" id="UP000431269"/>
    </source>
</evidence>
<keyword evidence="3" id="KW-1185">Reference proteome</keyword>
<dbReference type="Pfam" id="PF10116">
    <property type="entry name" value="Host_attach"/>
    <property type="match status" value="1"/>
</dbReference>
<dbReference type="EMBL" id="CP047045">
    <property type="protein sequence ID" value="QGZ94023.1"/>
    <property type="molecule type" value="Genomic_DNA"/>
</dbReference>
<accession>A0A6I6MS98</accession>